<keyword evidence="4" id="KW-0444">Lipid biosynthesis</keyword>
<evidence type="ECO:0000256" key="4">
    <source>
        <dbReference type="ARBA" id="ARBA00022516"/>
    </source>
</evidence>
<dbReference type="Pfam" id="PF01553">
    <property type="entry name" value="Acyltransferase"/>
    <property type="match status" value="1"/>
</dbReference>
<evidence type="ECO:0000256" key="14">
    <source>
        <dbReference type="SAM" id="Phobius"/>
    </source>
</evidence>
<reference evidence="16 17" key="1">
    <citation type="submission" date="2013-07" db="EMBL/GenBank/DDBJ databases">
        <authorList>
            <person name="Stoco P.H."/>
            <person name="Wagner G."/>
            <person name="Gerber A."/>
            <person name="Zaha A."/>
            <person name="Thompson C."/>
            <person name="Bartholomeu D.C."/>
            <person name="Luckemeyer D.D."/>
            <person name="Bahia D."/>
            <person name="Loreto E."/>
            <person name="Prestes E.B."/>
            <person name="Lima F.M."/>
            <person name="Rodrigues-Luiz G."/>
            <person name="Vallejo G.A."/>
            <person name="Filho J.F."/>
            <person name="Monteiro K.M."/>
            <person name="Tyler K.M."/>
            <person name="de Almeida L.G."/>
            <person name="Ortiz M.F."/>
            <person name="Siervo M.A."/>
            <person name="de Moraes M.H."/>
            <person name="Cunha O.L."/>
            <person name="Mendonca-Neto R."/>
            <person name="Silva R."/>
            <person name="Teixeira S.M."/>
            <person name="Murta S.M."/>
            <person name="Sincero T.C."/>
            <person name="Mendes T.A."/>
            <person name="Urmenyi T.P."/>
            <person name="Silva V.G."/>
            <person name="da Rocha W.D."/>
            <person name="Andersson B."/>
            <person name="Romanha A.J."/>
            <person name="Steindel M."/>
            <person name="de Vasconcelos A.T."/>
            <person name="Grisard E.C."/>
        </authorList>
    </citation>
    <scope>NUCLEOTIDE SEQUENCE [LARGE SCALE GENOMIC DNA]</scope>
    <source>
        <strain evidence="16 17">SC58</strain>
    </source>
</reference>
<sequence>MSTRAGCGGLTRRGLATPLAASWTRAVCDSPSRHGQASTVERRMQGLPACAPEGVKAAGLCLATVRASRPAPPREACHPFLSPSQEAFGSVRQWLTIFTVGVLLLPLRVLYALLLLALAWVLSVLINHTGAGTTEAAERRRDGGGNTPQRAVAGPMQGLRRRSRRVARAVLRWLTLALGYWGVHHRKSINRGRHADGSYAEAPVIVANHCTLQDGLLLLGEHDASLVVGRGMAGFMEAFARGQHCIDGDREVVKSRLATLKQMHRNGGVRKHDDGLPLLVFPEPCCTNSRALIQFNTDVFTAGLPVQPLLVRHTYTHFDPAWCCVRWPTTRLLFYTMCQVYHTVELEYLPVYDPSAAERQDATLYAENVRRAMAHAMQVPATEHNDKDVRLTLAAYDLKLPVEAVNVEAGHPHFAGMSYARMEHMLRRFVAALHSRRGNSTAVATPLRWRRHCHVPEGFMTPLELGEFLMPFASYPFLLDRLLYHLSRHAAVRGMYVAFRDFLSAMNTEPVPWRAGSSDALQAVGEVYMDEMETEAAVTFALRRTFAMLLLAADALLAQKKMVSATNDDVGRLSPLTPSCADAVAWGRTSTFVYGSEVRHLARTSPNAVLCSMFTATAEGTWRGAMAGRNLDRTMFEVLCDILFFPHRTTMWRGTPAKAPAQLTEEDALFAYIRDGGGVSPAVMQTIDTSLTATDDVTSCITLQGFMRFARKHRATAEYFHACCEHFLLGDDLA</sequence>
<evidence type="ECO:0000256" key="5">
    <source>
        <dbReference type="ARBA" id="ARBA00022679"/>
    </source>
</evidence>
<keyword evidence="6 14" id="KW-0812">Transmembrane</keyword>
<evidence type="ECO:0000256" key="13">
    <source>
        <dbReference type="SAM" id="MobiDB-lite"/>
    </source>
</evidence>
<keyword evidence="8" id="KW-0443">Lipid metabolism</keyword>
<keyword evidence="5" id="KW-0808">Transferase</keyword>
<gene>
    <name evidence="16" type="ORF">TRSC58_00579</name>
</gene>
<evidence type="ECO:0000256" key="10">
    <source>
        <dbReference type="ARBA" id="ARBA00023209"/>
    </source>
</evidence>
<proteinExistence type="inferred from homology"/>
<evidence type="ECO:0000256" key="6">
    <source>
        <dbReference type="ARBA" id="ARBA00022692"/>
    </source>
</evidence>
<dbReference type="GO" id="GO:0016020">
    <property type="term" value="C:membrane"/>
    <property type="evidence" value="ECO:0007669"/>
    <property type="project" value="UniProtKB-SubCell"/>
</dbReference>
<evidence type="ECO:0000256" key="3">
    <source>
        <dbReference type="ARBA" id="ARBA00008655"/>
    </source>
</evidence>
<evidence type="ECO:0000256" key="7">
    <source>
        <dbReference type="ARBA" id="ARBA00022989"/>
    </source>
</evidence>
<evidence type="ECO:0000313" key="16">
    <source>
        <dbReference type="EMBL" id="ESL11666.1"/>
    </source>
</evidence>
<evidence type="ECO:0000256" key="2">
    <source>
        <dbReference type="ARBA" id="ARBA00005189"/>
    </source>
</evidence>
<evidence type="ECO:0000256" key="12">
    <source>
        <dbReference type="ARBA" id="ARBA00023315"/>
    </source>
</evidence>
<dbReference type="InterPro" id="IPR045252">
    <property type="entry name" value="LPCAT1-like"/>
</dbReference>
<dbReference type="SUPFAM" id="SSF69593">
    <property type="entry name" value="Glycerol-3-phosphate (1)-acyltransferase"/>
    <property type="match status" value="1"/>
</dbReference>
<keyword evidence="17" id="KW-1185">Reference proteome</keyword>
<dbReference type="CDD" id="cd07991">
    <property type="entry name" value="LPLAT_LPCAT1-like"/>
    <property type="match status" value="1"/>
</dbReference>
<dbReference type="EMBL" id="AUPL01000579">
    <property type="protein sequence ID" value="ESL11666.1"/>
    <property type="molecule type" value="Genomic_DNA"/>
</dbReference>
<keyword evidence="11" id="KW-1208">Phospholipid metabolism</keyword>
<feature type="domain" description="Phospholipid/glycerol acyltransferase" evidence="15">
    <location>
        <begin position="202"/>
        <end position="310"/>
    </location>
</feature>
<comment type="similarity">
    <text evidence="3">Belongs to the 1-acyl-sn-glycerol-3-phosphate acyltransferase family.</text>
</comment>
<feature type="transmembrane region" description="Helical" evidence="14">
    <location>
        <begin position="94"/>
        <end position="122"/>
    </location>
</feature>
<dbReference type="OrthoDB" id="272512at2759"/>
<evidence type="ECO:0000313" key="17">
    <source>
        <dbReference type="Proteomes" id="UP000031737"/>
    </source>
</evidence>
<evidence type="ECO:0000256" key="9">
    <source>
        <dbReference type="ARBA" id="ARBA00023136"/>
    </source>
</evidence>
<dbReference type="AlphaFoldDB" id="A0A061JC54"/>
<comment type="subcellular location">
    <subcellularLocation>
        <location evidence="1">Membrane</location>
    </subcellularLocation>
</comment>
<dbReference type="GO" id="GO:0008654">
    <property type="term" value="P:phospholipid biosynthetic process"/>
    <property type="evidence" value="ECO:0007669"/>
    <property type="project" value="UniProtKB-KW"/>
</dbReference>
<comment type="caution">
    <text evidence="16">The sequence shown here is derived from an EMBL/GenBank/DDBJ whole genome shotgun (WGS) entry which is preliminary data.</text>
</comment>
<evidence type="ECO:0000256" key="11">
    <source>
        <dbReference type="ARBA" id="ARBA00023264"/>
    </source>
</evidence>
<name>A0A061JC54_TRYRA</name>
<dbReference type="Proteomes" id="UP000031737">
    <property type="component" value="Unassembled WGS sequence"/>
</dbReference>
<keyword evidence="10" id="KW-0594">Phospholipid biosynthesis</keyword>
<feature type="region of interest" description="Disordered" evidence="13">
    <location>
        <begin position="133"/>
        <end position="157"/>
    </location>
</feature>
<evidence type="ECO:0000256" key="8">
    <source>
        <dbReference type="ARBA" id="ARBA00023098"/>
    </source>
</evidence>
<organism evidence="16 17">
    <name type="scientific">Trypanosoma rangeli SC58</name>
    <dbReference type="NCBI Taxonomy" id="429131"/>
    <lineage>
        <taxon>Eukaryota</taxon>
        <taxon>Discoba</taxon>
        <taxon>Euglenozoa</taxon>
        <taxon>Kinetoplastea</taxon>
        <taxon>Metakinetoplastina</taxon>
        <taxon>Trypanosomatida</taxon>
        <taxon>Trypanosomatidae</taxon>
        <taxon>Trypanosoma</taxon>
        <taxon>Herpetosoma</taxon>
    </lineage>
</organism>
<dbReference type="PANTHER" id="PTHR23063:SF58">
    <property type="entry name" value="PUTATIVE-RELATED"/>
    <property type="match status" value="1"/>
</dbReference>
<dbReference type="InterPro" id="IPR002123">
    <property type="entry name" value="Plipid/glycerol_acylTrfase"/>
</dbReference>
<comment type="pathway">
    <text evidence="2">Lipid metabolism.</text>
</comment>
<dbReference type="PANTHER" id="PTHR23063">
    <property type="entry name" value="PHOSPHOLIPID ACYLTRANSFERASE"/>
    <property type="match status" value="1"/>
</dbReference>
<accession>A0A061JC54</accession>
<protein>
    <recommendedName>
        <fullName evidence="15">Phospholipid/glycerol acyltransferase domain-containing protein</fullName>
    </recommendedName>
</protein>
<keyword evidence="12" id="KW-0012">Acyltransferase</keyword>
<keyword evidence="7 14" id="KW-1133">Transmembrane helix</keyword>
<dbReference type="VEuPathDB" id="TriTrypDB:TRSC58_00579"/>
<keyword evidence="9 14" id="KW-0472">Membrane</keyword>
<evidence type="ECO:0000259" key="15">
    <source>
        <dbReference type="Pfam" id="PF01553"/>
    </source>
</evidence>
<evidence type="ECO:0000256" key="1">
    <source>
        <dbReference type="ARBA" id="ARBA00004370"/>
    </source>
</evidence>
<dbReference type="GO" id="GO:0008374">
    <property type="term" value="F:O-acyltransferase activity"/>
    <property type="evidence" value="ECO:0007669"/>
    <property type="project" value="InterPro"/>
</dbReference>